<dbReference type="InterPro" id="IPR001387">
    <property type="entry name" value="Cro/C1-type_HTH"/>
</dbReference>
<dbReference type="EMBL" id="JAKROA010000004">
    <property type="protein sequence ID" value="KAL5107836.1"/>
    <property type="molecule type" value="Genomic_DNA"/>
</dbReference>
<comment type="caution">
    <text evidence="3">The sequence shown here is derived from an EMBL/GenBank/DDBJ whole genome shotgun (WGS) entry which is preliminary data.</text>
</comment>
<feature type="region of interest" description="Disordered" evidence="1">
    <location>
        <begin position="480"/>
        <end position="504"/>
    </location>
</feature>
<proteinExistence type="predicted"/>
<sequence length="632" mass="69494">MSLGHYDAMYEANRAFLDSHSVSSPSLSLPSVSSTDSLETLQMFNTAHDHSDASYNCSVSGSSVTFNIESVVGGVEPLDTKTARSITLIVLSRIARLLGISLDELLTALLHLPSASFQTPQSSPRCERLVEWGRVVHANLTHTDENGFVEGIPVSRVVKSSALAYLRALADWPAKVDRVQMLEESVMDDFLITASTGFFILQSQQSIKMHHFLRLVDFILCGFNHPCLLHLTISHPSGDPYASKEYVGLDHDQFPTAEATIPFIDESCLITAATSHDSSLVENRNQSPPLEQPQSNISKMVPLTVEIPDVSQGLPGGLFTSIPSPPVCCDCFNGPAAAVAVQLALLLLPPELRFQLQIFVEQAQEVTANVDRHIIPEKTLHYAQPSTLAKWFAPRFFGSSTNLAKSSGHCLLEYILSFPQALQFLKPPSCLDLGIGEWDNRFPEDLEPHHPQSGIVKAVGRRLNFDIVCSPSAASAVSANHEEGESAVGAGGGGGGGSGQVSPISCPIDVETASSAVWDQQKGPPDLEHVLSLGNMRHLIHALNYFIDNKNMDPKTKMRYIKQFEETHPDVFWLRFGDSQTANNYYARLRRRIDQSRGGPWRGHSHARLVDRLAEIFRLRNHLLTKKSSHQL</sequence>
<keyword evidence="4" id="KW-1185">Reference proteome</keyword>
<accession>A0ABR4QDL8</accession>
<organism evidence="3 4">
    <name type="scientific">Taenia crassiceps</name>
    <dbReference type="NCBI Taxonomy" id="6207"/>
    <lineage>
        <taxon>Eukaryota</taxon>
        <taxon>Metazoa</taxon>
        <taxon>Spiralia</taxon>
        <taxon>Lophotrochozoa</taxon>
        <taxon>Platyhelminthes</taxon>
        <taxon>Cestoda</taxon>
        <taxon>Eucestoda</taxon>
        <taxon>Cyclophyllidea</taxon>
        <taxon>Taeniidae</taxon>
        <taxon>Taenia</taxon>
    </lineage>
</organism>
<evidence type="ECO:0000256" key="1">
    <source>
        <dbReference type="SAM" id="MobiDB-lite"/>
    </source>
</evidence>
<dbReference type="PROSITE" id="PS50943">
    <property type="entry name" value="HTH_CROC1"/>
    <property type="match status" value="1"/>
</dbReference>
<gene>
    <name evidence="3" type="ORF">TcWFU_006130</name>
</gene>
<feature type="domain" description="HTH cro/C1-type" evidence="2">
    <location>
        <begin position="84"/>
        <end position="105"/>
    </location>
</feature>
<reference evidence="3 4" key="1">
    <citation type="journal article" date="2022" name="Front. Cell. Infect. Microbiol.">
        <title>The Genomes of Two Strains of Taenia crassiceps the Animal Model for the Study of Human Cysticercosis.</title>
        <authorList>
            <person name="Bobes R.J."/>
            <person name="Estrada K."/>
            <person name="Rios-Valencia D.G."/>
            <person name="Calderon-Gallegos A."/>
            <person name="de la Torre P."/>
            <person name="Carrero J.C."/>
            <person name="Sanchez-Flores A."/>
            <person name="Laclette J.P."/>
        </authorList>
    </citation>
    <scope>NUCLEOTIDE SEQUENCE [LARGE SCALE GENOMIC DNA]</scope>
    <source>
        <strain evidence="3">WFUcys</strain>
    </source>
</reference>
<evidence type="ECO:0000313" key="4">
    <source>
        <dbReference type="Proteomes" id="UP001651158"/>
    </source>
</evidence>
<evidence type="ECO:0000313" key="3">
    <source>
        <dbReference type="EMBL" id="KAL5107836.1"/>
    </source>
</evidence>
<dbReference type="Proteomes" id="UP001651158">
    <property type="component" value="Unassembled WGS sequence"/>
</dbReference>
<protein>
    <recommendedName>
        <fullName evidence="2">HTH cro/C1-type domain-containing protein</fullName>
    </recommendedName>
</protein>
<evidence type="ECO:0000259" key="2">
    <source>
        <dbReference type="PROSITE" id="PS50943"/>
    </source>
</evidence>
<feature type="compositionally biased region" description="Gly residues" evidence="1">
    <location>
        <begin position="489"/>
        <end position="499"/>
    </location>
</feature>
<name>A0ABR4QDL8_9CEST</name>